<protein>
    <submittedName>
        <fullName evidence="2">Uncharacterized protein</fullName>
    </submittedName>
</protein>
<feature type="region of interest" description="Disordered" evidence="1">
    <location>
        <begin position="1"/>
        <end position="38"/>
    </location>
</feature>
<sequence length="52" mass="5699">MTHPPLYPNYISTPPSEIPTPGTNSPLSITPTQAQTNNPVTHIKSHLHQQTL</sequence>
<organism evidence="2 3">
    <name type="scientific">Choiromyces venosus 120613-1</name>
    <dbReference type="NCBI Taxonomy" id="1336337"/>
    <lineage>
        <taxon>Eukaryota</taxon>
        <taxon>Fungi</taxon>
        <taxon>Dikarya</taxon>
        <taxon>Ascomycota</taxon>
        <taxon>Pezizomycotina</taxon>
        <taxon>Pezizomycetes</taxon>
        <taxon>Pezizales</taxon>
        <taxon>Tuberaceae</taxon>
        <taxon>Choiromyces</taxon>
    </lineage>
</organism>
<dbReference type="Proteomes" id="UP000276215">
    <property type="component" value="Unassembled WGS sequence"/>
</dbReference>
<evidence type="ECO:0000313" key="3">
    <source>
        <dbReference type="Proteomes" id="UP000276215"/>
    </source>
</evidence>
<evidence type="ECO:0000256" key="1">
    <source>
        <dbReference type="SAM" id="MobiDB-lite"/>
    </source>
</evidence>
<gene>
    <name evidence="2" type="ORF">L873DRAFT_1817244</name>
</gene>
<keyword evidence="3" id="KW-1185">Reference proteome</keyword>
<proteinExistence type="predicted"/>
<evidence type="ECO:0000313" key="2">
    <source>
        <dbReference type="EMBL" id="RPA92711.1"/>
    </source>
</evidence>
<dbReference type="EMBL" id="ML120467">
    <property type="protein sequence ID" value="RPA92711.1"/>
    <property type="molecule type" value="Genomic_DNA"/>
</dbReference>
<dbReference type="AlphaFoldDB" id="A0A3N4J7T7"/>
<accession>A0A3N4J7T7</accession>
<name>A0A3N4J7T7_9PEZI</name>
<reference evidence="2 3" key="1">
    <citation type="journal article" date="2018" name="Nat. Ecol. Evol.">
        <title>Pezizomycetes genomes reveal the molecular basis of ectomycorrhizal truffle lifestyle.</title>
        <authorList>
            <person name="Murat C."/>
            <person name="Payen T."/>
            <person name="Noel B."/>
            <person name="Kuo A."/>
            <person name="Morin E."/>
            <person name="Chen J."/>
            <person name="Kohler A."/>
            <person name="Krizsan K."/>
            <person name="Balestrini R."/>
            <person name="Da Silva C."/>
            <person name="Montanini B."/>
            <person name="Hainaut M."/>
            <person name="Levati E."/>
            <person name="Barry K.W."/>
            <person name="Belfiori B."/>
            <person name="Cichocki N."/>
            <person name="Clum A."/>
            <person name="Dockter R.B."/>
            <person name="Fauchery L."/>
            <person name="Guy J."/>
            <person name="Iotti M."/>
            <person name="Le Tacon F."/>
            <person name="Lindquist E.A."/>
            <person name="Lipzen A."/>
            <person name="Malagnac F."/>
            <person name="Mello A."/>
            <person name="Molinier V."/>
            <person name="Miyauchi S."/>
            <person name="Poulain J."/>
            <person name="Riccioni C."/>
            <person name="Rubini A."/>
            <person name="Sitrit Y."/>
            <person name="Splivallo R."/>
            <person name="Traeger S."/>
            <person name="Wang M."/>
            <person name="Zifcakova L."/>
            <person name="Wipf D."/>
            <person name="Zambonelli A."/>
            <person name="Paolocci F."/>
            <person name="Nowrousian M."/>
            <person name="Ottonello S."/>
            <person name="Baldrian P."/>
            <person name="Spatafora J.W."/>
            <person name="Henrissat B."/>
            <person name="Nagy L.G."/>
            <person name="Aury J.M."/>
            <person name="Wincker P."/>
            <person name="Grigoriev I.V."/>
            <person name="Bonfante P."/>
            <person name="Martin F.M."/>
        </authorList>
    </citation>
    <scope>NUCLEOTIDE SEQUENCE [LARGE SCALE GENOMIC DNA]</scope>
    <source>
        <strain evidence="2 3">120613-1</strain>
    </source>
</reference>
<feature type="compositionally biased region" description="Polar residues" evidence="1">
    <location>
        <begin position="10"/>
        <end position="38"/>
    </location>
</feature>